<protein>
    <recommendedName>
        <fullName evidence="1">SMEK domain-containing protein</fullName>
    </recommendedName>
</protein>
<dbReference type="NCBIfam" id="NF033859">
    <property type="entry name" value="SMEK_N"/>
    <property type="match status" value="1"/>
</dbReference>
<dbReference type="AlphaFoldDB" id="A0A1C7F923"/>
<evidence type="ECO:0000313" key="3">
    <source>
        <dbReference type="Proteomes" id="UP000092528"/>
    </source>
</evidence>
<reference evidence="2 3" key="1">
    <citation type="submission" date="2016-07" db="EMBL/GenBank/DDBJ databases">
        <title>Genome sequencing of Vibrio scophthalmi strain VS-05, an isolated from Paralichthys olivaceus.</title>
        <authorList>
            <person name="Han H.-J."/>
        </authorList>
    </citation>
    <scope>NUCLEOTIDE SEQUENCE [LARGE SCALE GENOMIC DNA]</scope>
    <source>
        <strain evidence="2 3">VS-05</strain>
    </source>
</reference>
<name>A0A1C7F923_9VIBR</name>
<dbReference type="EMBL" id="CP016414">
    <property type="protein sequence ID" value="ANU36257.1"/>
    <property type="molecule type" value="Genomic_DNA"/>
</dbReference>
<organism evidence="2 3">
    <name type="scientific">Vibrio scophthalmi</name>
    <dbReference type="NCBI Taxonomy" id="45658"/>
    <lineage>
        <taxon>Bacteria</taxon>
        <taxon>Pseudomonadati</taxon>
        <taxon>Pseudomonadota</taxon>
        <taxon>Gammaproteobacteria</taxon>
        <taxon>Vibrionales</taxon>
        <taxon>Vibrionaceae</taxon>
        <taxon>Vibrio</taxon>
    </lineage>
</organism>
<evidence type="ECO:0000313" key="2">
    <source>
        <dbReference type="EMBL" id="ANU36257.1"/>
    </source>
</evidence>
<keyword evidence="3" id="KW-1185">Reference proteome</keyword>
<evidence type="ECO:0000259" key="1">
    <source>
        <dbReference type="Pfam" id="PF21941"/>
    </source>
</evidence>
<dbReference type="RefSeq" id="WP_065545245.1">
    <property type="nucleotide sequence ID" value="NZ_CP016414.1"/>
</dbReference>
<sequence length="332" mass="38403">MIYDRIDILNKITRTLSILMCDIKLHQSMNDFSINIHAEDFFKGVLNRLYGSNYSNANASGKNEAYIDLVDHTARKAIQVTSTTTKHKIDNSLKVLDNPAYNNYSLSILYLLEKPTKFTQSTIDEYKIKYSINDIHSHLKDSTDLLDDIKQLDDHPLLELYNNHFSSIEEKYTDEIALQIIFELLLHARHTYNPNYDDDLGSIDTPEKIVLNNLNVRIAAHINLGLDYTQSIYNFDDHNQIQELRNLVVDGYYANVLRNSLKRYEHPSKLQAMNVPELHLLAKQSEICFNKVLFSLQECIESAIIKVNFNSQSVSWIIIAYFFEICDVGVKE</sequence>
<gene>
    <name evidence="2" type="ORF">VSVS05_01130</name>
</gene>
<proteinExistence type="predicted"/>
<dbReference type="Pfam" id="PF21941">
    <property type="entry name" value="SMEK_N"/>
    <property type="match status" value="1"/>
</dbReference>
<dbReference type="Proteomes" id="UP000092528">
    <property type="component" value="Chromosome 1"/>
</dbReference>
<accession>A0A1C7F923</accession>
<dbReference type="InterPro" id="IPR047740">
    <property type="entry name" value="SMEK_dom"/>
</dbReference>
<feature type="domain" description="SMEK" evidence="1">
    <location>
        <begin position="11"/>
        <end position="150"/>
    </location>
</feature>